<name>A0A084AWZ0_STACB</name>
<protein>
    <recommendedName>
        <fullName evidence="4">Apopolysialoglycoprotein</fullName>
    </recommendedName>
</protein>
<dbReference type="EMBL" id="KL648512">
    <property type="protein sequence ID" value="KEY69819.1"/>
    <property type="molecule type" value="Genomic_DNA"/>
</dbReference>
<accession>A0A084AWZ0</accession>
<feature type="compositionally biased region" description="Acidic residues" evidence="1">
    <location>
        <begin position="532"/>
        <end position="550"/>
    </location>
</feature>
<evidence type="ECO:0008006" key="4">
    <source>
        <dbReference type="Google" id="ProtNLM"/>
    </source>
</evidence>
<feature type="region of interest" description="Disordered" evidence="1">
    <location>
        <begin position="194"/>
        <end position="376"/>
    </location>
</feature>
<feature type="compositionally biased region" description="Low complexity" evidence="1">
    <location>
        <begin position="712"/>
        <end position="722"/>
    </location>
</feature>
<feature type="region of interest" description="Disordered" evidence="1">
    <location>
        <begin position="390"/>
        <end position="551"/>
    </location>
</feature>
<evidence type="ECO:0000313" key="3">
    <source>
        <dbReference type="Proteomes" id="UP000028045"/>
    </source>
</evidence>
<dbReference type="AlphaFoldDB" id="A0A084AWZ0"/>
<feature type="compositionally biased region" description="Acidic residues" evidence="1">
    <location>
        <begin position="287"/>
        <end position="314"/>
    </location>
</feature>
<feature type="compositionally biased region" description="Low complexity" evidence="1">
    <location>
        <begin position="652"/>
        <end position="669"/>
    </location>
</feature>
<dbReference type="HOGENOM" id="CLU_011402_0_0_1"/>
<feature type="region of interest" description="Disordered" evidence="1">
    <location>
        <begin position="592"/>
        <end position="728"/>
    </location>
</feature>
<organism evidence="2 3">
    <name type="scientific">Stachybotrys chartarum (strain CBS 109288 / IBT 7711)</name>
    <name type="common">Toxic black mold</name>
    <name type="synonym">Stilbospora chartarum</name>
    <dbReference type="NCBI Taxonomy" id="1280523"/>
    <lineage>
        <taxon>Eukaryota</taxon>
        <taxon>Fungi</taxon>
        <taxon>Dikarya</taxon>
        <taxon>Ascomycota</taxon>
        <taxon>Pezizomycotina</taxon>
        <taxon>Sordariomycetes</taxon>
        <taxon>Hypocreomycetidae</taxon>
        <taxon>Hypocreales</taxon>
        <taxon>Stachybotryaceae</taxon>
        <taxon>Stachybotrys</taxon>
    </lineage>
</organism>
<proteinExistence type="predicted"/>
<feature type="region of interest" description="Disordered" evidence="1">
    <location>
        <begin position="1"/>
        <end position="22"/>
    </location>
</feature>
<keyword evidence="3" id="KW-1185">Reference proteome</keyword>
<gene>
    <name evidence="2" type="ORF">S7711_08603</name>
</gene>
<feature type="compositionally biased region" description="Low complexity" evidence="1">
    <location>
        <begin position="246"/>
        <end position="263"/>
    </location>
</feature>
<feature type="compositionally biased region" description="Basic and acidic residues" evidence="1">
    <location>
        <begin position="322"/>
        <end position="331"/>
    </location>
</feature>
<feature type="compositionally biased region" description="Basic residues" evidence="1">
    <location>
        <begin position="213"/>
        <end position="236"/>
    </location>
</feature>
<feature type="compositionally biased region" description="Basic and acidic residues" evidence="1">
    <location>
        <begin position="471"/>
        <end position="507"/>
    </location>
</feature>
<evidence type="ECO:0000313" key="2">
    <source>
        <dbReference type="EMBL" id="KEY69819.1"/>
    </source>
</evidence>
<reference evidence="2 3" key="1">
    <citation type="journal article" date="2014" name="BMC Genomics">
        <title>Comparative genome sequencing reveals chemotype-specific gene clusters in the toxigenic black mold Stachybotrys.</title>
        <authorList>
            <person name="Semeiks J."/>
            <person name="Borek D."/>
            <person name="Otwinowski Z."/>
            <person name="Grishin N.V."/>
        </authorList>
    </citation>
    <scope>NUCLEOTIDE SEQUENCE [LARGE SCALE GENOMIC DNA]</scope>
    <source>
        <strain evidence="3">CBS 109288 / IBT 7711</strain>
    </source>
</reference>
<feature type="compositionally biased region" description="Basic and acidic residues" evidence="1">
    <location>
        <begin position="686"/>
        <end position="704"/>
    </location>
</feature>
<dbReference type="OrthoDB" id="275715at2759"/>
<feature type="compositionally biased region" description="Low complexity" evidence="1">
    <location>
        <begin position="632"/>
        <end position="644"/>
    </location>
</feature>
<sequence length="728" mass="77627">MAPGTRRANRSGFAEHDDFEGLPVRQWRQEFTNIAPPAPQEQQQAKNDIWSIELFHGMPKDANLLAPHSQELLRAARSGRLYKRPVPTEEEEVDVDGVLGEKLEKKEEEVAEKGFTAKLWKQIPRNVEGSSISHLAKRRKGTVTIASRTVDDNVQTPMITRATVRRVDAAGNAYTEDVVLTEGQPVQGEIISTRTEPAPAARTDAAPQLPTPQRRRPPPPKRKSKAGPGRGKKKVKQTIPLPLPAPVAGAPPAVQPAAAAAPVKVEGEEGNNTVPPATDENSNQDTEMADGGDDDEEDDEEGDEGEDGEEEEQPAETSVLKAGEENDKDQEMTDAAPLEPPVPAEPTIEPTDDALPRPASPLNPLTLNPTLESLPVAPIKIEGSPLKNVMLPSPTDAPQMNLGLPLSATENAAPLTATESTIAEPPSTIVGDDPEEATDRDIPHAPLPGAPTDEALLPPPPDQVGNIASPKAEDGSEKDHRSEEAAKEDTEMKDDVTEKRPVLEQHDSAITVDSIRPDDSASVTASVTAPLTEEEEPIVESASIEEEDANVSEVASTSLAVVEDPLPVPAAEPVEIVEPAVPAVALVESTVTKEDDIPAPAIEEEISPVDEGQTTDQPATTVEAIEPPVDSPKPQEVPEAQPEQPVIPEPSPAAAAPVEEPPAESLLEEQTAKEETKVEPEEEVKEETKEEIKEEVNGEVKEEPVPSPPAAAQPVAAEPAAAKDTVEE</sequence>
<dbReference type="Proteomes" id="UP000028045">
    <property type="component" value="Unassembled WGS sequence"/>
</dbReference>
<evidence type="ECO:0000256" key="1">
    <source>
        <dbReference type="SAM" id="MobiDB-lite"/>
    </source>
</evidence>
<feature type="compositionally biased region" description="Basic and acidic residues" evidence="1">
    <location>
        <begin position="670"/>
        <end position="679"/>
    </location>
</feature>
<feature type="compositionally biased region" description="Low complexity" evidence="1">
    <location>
        <begin position="360"/>
        <end position="375"/>
    </location>
</feature>
<feature type="compositionally biased region" description="Polar residues" evidence="1">
    <location>
        <begin position="270"/>
        <end position="286"/>
    </location>
</feature>